<proteinExistence type="predicted"/>
<accession>A0ABP6LGV7</accession>
<keyword evidence="3" id="KW-1185">Reference proteome</keyword>
<name>A0ABP6LGV7_9ACTN</name>
<reference evidence="3" key="1">
    <citation type="journal article" date="2019" name="Int. J. Syst. Evol. Microbiol.">
        <title>The Global Catalogue of Microorganisms (GCM) 10K type strain sequencing project: providing services to taxonomists for standard genome sequencing and annotation.</title>
        <authorList>
            <consortium name="The Broad Institute Genomics Platform"/>
            <consortium name="The Broad Institute Genome Sequencing Center for Infectious Disease"/>
            <person name="Wu L."/>
            <person name="Ma J."/>
        </authorList>
    </citation>
    <scope>NUCLEOTIDE SEQUENCE [LARGE SCALE GENOMIC DNA]</scope>
    <source>
        <strain evidence="3">JCM 14234</strain>
    </source>
</reference>
<dbReference type="InterPro" id="IPR024983">
    <property type="entry name" value="CHAT_dom"/>
</dbReference>
<evidence type="ECO:0000313" key="3">
    <source>
        <dbReference type="Proteomes" id="UP001501035"/>
    </source>
</evidence>
<evidence type="ECO:0000259" key="1">
    <source>
        <dbReference type="Pfam" id="PF12770"/>
    </source>
</evidence>
<organism evidence="2 3">
    <name type="scientific">Gordonia defluvii</name>
    <dbReference type="NCBI Taxonomy" id="283718"/>
    <lineage>
        <taxon>Bacteria</taxon>
        <taxon>Bacillati</taxon>
        <taxon>Actinomycetota</taxon>
        <taxon>Actinomycetes</taxon>
        <taxon>Mycobacteriales</taxon>
        <taxon>Gordoniaceae</taxon>
        <taxon>Gordonia</taxon>
    </lineage>
</organism>
<evidence type="ECO:0000313" key="2">
    <source>
        <dbReference type="EMBL" id="GAA3043349.1"/>
    </source>
</evidence>
<gene>
    <name evidence="2" type="ORF">GCM10010528_23650</name>
</gene>
<dbReference type="Proteomes" id="UP001501035">
    <property type="component" value="Unassembled WGS sequence"/>
</dbReference>
<dbReference type="EMBL" id="BAAAVS010000049">
    <property type="protein sequence ID" value="GAA3043349.1"/>
    <property type="molecule type" value="Genomic_DNA"/>
</dbReference>
<comment type="caution">
    <text evidence="2">The sequence shown here is derived from an EMBL/GenBank/DDBJ whole genome shotgun (WGS) entry which is preliminary data.</text>
</comment>
<feature type="domain" description="CHAT" evidence="1">
    <location>
        <begin position="341"/>
        <end position="468"/>
    </location>
</feature>
<protein>
    <recommendedName>
        <fullName evidence="1">CHAT domain-containing protein</fullName>
    </recommendedName>
</protein>
<sequence>MLHNSDIEIATLELQVRLINSVIDDPPGEGKVIADAPTIIKDAEELLTRLRARMLELPDDPGELHPQIISTLVNVLLTAYPSLTGPNIDRLLDELRGALRAVVDDHRLKIQIALEFIATAGITIESSQILEDVFSNLEPEFGPKSTDMLGASSHFLTARLHSEVVNGNTSAPVRATARGVTSWFRPEGEIRTRNLWHLIPGGEKIMAVRHSDGELVELRIRRNDLQLLVEALADDSDARMEEMRVKFHRAFWPSLNQAFGDTDIQMNPLGYTRMIPWLSLGDMADRVSIWNPFRGRGVAPDAAERRCLLVIDRSFTQSEGIINRVALDEHWSTIAFDSNESELVELPEGLLRGSELIVFYCHGAQDVFDLALSGLKIRTSHSADFLRLAEISHLPLMRGATVLAIACQSGSTNLRAPGASIADACAVAGAADIFATLWSISAEIGAEFLHKVLDGLEEGLDVVAAGRRTIGSDKRRFSSFMLMSAR</sequence>
<dbReference type="Pfam" id="PF12770">
    <property type="entry name" value="CHAT"/>
    <property type="match status" value="1"/>
</dbReference>